<reference evidence="2 3" key="1">
    <citation type="submission" date="2014-02" db="EMBL/GenBank/DDBJ databases">
        <title>Single nucleus genome sequencing reveals high similarity among nuclei of an endomycorrhizal fungus.</title>
        <authorList>
            <person name="Lin K."/>
            <person name="Geurts R."/>
            <person name="Zhang Z."/>
            <person name="Limpens E."/>
            <person name="Saunders D.G."/>
            <person name="Mu D."/>
            <person name="Pang E."/>
            <person name="Cao H."/>
            <person name="Cha H."/>
            <person name="Lin T."/>
            <person name="Zhou Q."/>
            <person name="Shang Y."/>
            <person name="Li Y."/>
            <person name="Ivanov S."/>
            <person name="Sharma T."/>
            <person name="Velzen R.V."/>
            <person name="Ruijter N.D."/>
            <person name="Aanen D.K."/>
            <person name="Win J."/>
            <person name="Kamoun S."/>
            <person name="Bisseling T."/>
            <person name="Huang S."/>
        </authorList>
    </citation>
    <scope>NUCLEOTIDE SEQUENCE [LARGE SCALE GENOMIC DNA]</scope>
    <source>
        <strain evidence="3">DAOM197198w</strain>
    </source>
</reference>
<name>A0A015J5Q5_RHIIW</name>
<accession>A0A015J5Q5</accession>
<keyword evidence="3" id="KW-1185">Reference proteome</keyword>
<proteinExistence type="predicted"/>
<dbReference type="InterPro" id="IPR005135">
    <property type="entry name" value="Endo/exonuclease/phosphatase"/>
</dbReference>
<dbReference type="SUPFAM" id="SSF56219">
    <property type="entry name" value="DNase I-like"/>
    <property type="match status" value="1"/>
</dbReference>
<comment type="caution">
    <text evidence="2">The sequence shown here is derived from an EMBL/GenBank/DDBJ whole genome shotgun (WGS) entry which is preliminary data.</text>
</comment>
<evidence type="ECO:0000313" key="2">
    <source>
        <dbReference type="EMBL" id="EXX50244.1"/>
    </source>
</evidence>
<dbReference type="Pfam" id="PF03372">
    <property type="entry name" value="Exo_endo_phos"/>
    <property type="match status" value="1"/>
</dbReference>
<dbReference type="InterPro" id="IPR036691">
    <property type="entry name" value="Endo/exonu/phosph_ase_sf"/>
</dbReference>
<dbReference type="OrthoDB" id="10323118at2759"/>
<organism evidence="2 3">
    <name type="scientific">Rhizophagus irregularis (strain DAOM 197198w)</name>
    <name type="common">Glomus intraradices</name>
    <dbReference type="NCBI Taxonomy" id="1432141"/>
    <lineage>
        <taxon>Eukaryota</taxon>
        <taxon>Fungi</taxon>
        <taxon>Fungi incertae sedis</taxon>
        <taxon>Mucoromycota</taxon>
        <taxon>Glomeromycotina</taxon>
        <taxon>Glomeromycetes</taxon>
        <taxon>Glomerales</taxon>
        <taxon>Glomeraceae</taxon>
        <taxon>Rhizophagus</taxon>
    </lineage>
</organism>
<evidence type="ECO:0000259" key="1">
    <source>
        <dbReference type="Pfam" id="PF03372"/>
    </source>
</evidence>
<dbReference type="EMBL" id="JEMT01030122">
    <property type="protein sequence ID" value="EXX50244.1"/>
    <property type="molecule type" value="Genomic_DNA"/>
</dbReference>
<dbReference type="AlphaFoldDB" id="A0A015J5Q5"/>
<feature type="domain" description="Endonuclease/exonuclease/phosphatase" evidence="1">
    <location>
        <begin position="20"/>
        <end position="229"/>
    </location>
</feature>
<dbReference type="Proteomes" id="UP000022910">
    <property type="component" value="Unassembled WGS sequence"/>
</dbReference>
<evidence type="ECO:0000313" key="3">
    <source>
        <dbReference type="Proteomes" id="UP000022910"/>
    </source>
</evidence>
<sequence length="434" mass="50127">MDNKKHNFSPYPSPLIKFGQINVNGLCSPVRQQHLLNFFFHFSFGVLSLNDTRLFPASAKNIYKIEHSQHNFRSYWACSSSSRPHDGVGILLSNPLHKHISIISLYNPPSGSIHYNISADLIAKLTTWLDFTCSNNYYVVILGDFNIDEIAHSSYSPQHFKLLRLLTSRYFIDHQAHFSLSSNPDNTYFYDSGASRLDYIWSSSRFPAPDLFSHVVTCPDLSDCPFTDHHTLITVFDFSTCLAILAKSRLKQKKEGRVVFTDPYIEFDFFRLFLDKLWHTLKCIILGTAIEHLPKKNISNTYHHSYPPDLTKLISINKFLDKLLFRLTTSRPSRPTQLSQMMLALPRHLQNLTNLLPDYVIPTYTTTPLSTFKSFLRSQKSLVSAFLSIRFAQHASDSIEYYTALRDDYFLSSLGTFINSAQRVQLFLIRFWLF</sequence>
<gene>
    <name evidence="2" type="ORF">RirG_272670</name>
</gene>
<dbReference type="HOGENOM" id="CLU_002435_12_2_1"/>
<dbReference type="GO" id="GO:0003824">
    <property type="term" value="F:catalytic activity"/>
    <property type="evidence" value="ECO:0007669"/>
    <property type="project" value="InterPro"/>
</dbReference>
<protein>
    <recommendedName>
        <fullName evidence="1">Endonuclease/exonuclease/phosphatase domain-containing protein</fullName>
    </recommendedName>
</protein>
<dbReference type="Gene3D" id="3.60.10.10">
    <property type="entry name" value="Endonuclease/exonuclease/phosphatase"/>
    <property type="match status" value="1"/>
</dbReference>